<dbReference type="NCBIfam" id="TIGR00652">
    <property type="entry name" value="DapF"/>
    <property type="match status" value="1"/>
</dbReference>
<feature type="site" description="Could be important to modulate the pK values of the two catalytic cysteine residues" evidence="8">
    <location>
        <position position="204"/>
    </location>
</feature>
<dbReference type="PROSITE" id="PS01326">
    <property type="entry name" value="DAP_EPIMERASE"/>
    <property type="match status" value="1"/>
</dbReference>
<evidence type="ECO:0000256" key="5">
    <source>
        <dbReference type="ARBA" id="ARBA00023154"/>
    </source>
</evidence>
<proteinExistence type="inferred from homology"/>
<organism evidence="10 11">
    <name type="scientific">Enterococcus villorum</name>
    <dbReference type="NCBI Taxonomy" id="112904"/>
    <lineage>
        <taxon>Bacteria</taxon>
        <taxon>Bacillati</taxon>
        <taxon>Bacillota</taxon>
        <taxon>Bacilli</taxon>
        <taxon>Lactobacillales</taxon>
        <taxon>Enterococcaceae</taxon>
        <taxon>Enterococcus</taxon>
    </lineage>
</organism>
<protein>
    <recommendedName>
        <fullName evidence="3 8">Diaminopimelate epimerase</fullName>
        <shortName evidence="8">DAP epimerase</shortName>
        <ecNumber evidence="3 8">5.1.1.7</ecNumber>
    </recommendedName>
    <alternativeName>
        <fullName evidence="8">PLP-independent amino acid racemase</fullName>
    </alternativeName>
</protein>
<evidence type="ECO:0000256" key="4">
    <source>
        <dbReference type="ARBA" id="ARBA00022605"/>
    </source>
</evidence>
<feature type="binding site" evidence="8">
    <location>
        <begin position="66"/>
        <end position="67"/>
    </location>
    <ligand>
        <name>substrate</name>
    </ligand>
</feature>
<dbReference type="PANTHER" id="PTHR31689">
    <property type="entry name" value="DIAMINOPIMELATE EPIMERASE, CHLOROPLASTIC"/>
    <property type="match status" value="1"/>
</dbReference>
<dbReference type="GO" id="GO:0005829">
    <property type="term" value="C:cytosol"/>
    <property type="evidence" value="ECO:0007669"/>
    <property type="project" value="TreeGrafter"/>
</dbReference>
<name>A0A1V8YU54_9ENTE</name>
<keyword evidence="5 8" id="KW-0457">Lysine biosynthesis</keyword>
<dbReference type="STRING" id="112904.BH747_05385"/>
<evidence type="ECO:0000313" key="11">
    <source>
        <dbReference type="Proteomes" id="UP000192477"/>
    </source>
</evidence>
<dbReference type="Pfam" id="PF01678">
    <property type="entry name" value="DAP_epimerase"/>
    <property type="match status" value="2"/>
</dbReference>
<dbReference type="GO" id="GO:0009089">
    <property type="term" value="P:lysine biosynthetic process via diaminopimelate"/>
    <property type="evidence" value="ECO:0007669"/>
    <property type="project" value="UniProtKB-UniRule"/>
</dbReference>
<keyword evidence="4 8" id="KW-0028">Amino-acid biosynthesis</keyword>
<dbReference type="RefSeq" id="WP_081183191.1">
    <property type="nucleotide sequence ID" value="NZ_MJEA01000004.1"/>
</dbReference>
<feature type="site" description="Could be important to modulate the pK values of the two catalytic cysteine residues" evidence="8">
    <location>
        <position position="155"/>
    </location>
</feature>
<dbReference type="PANTHER" id="PTHR31689:SF0">
    <property type="entry name" value="DIAMINOPIMELATE EPIMERASE"/>
    <property type="match status" value="1"/>
</dbReference>
<evidence type="ECO:0000256" key="3">
    <source>
        <dbReference type="ARBA" id="ARBA00013080"/>
    </source>
</evidence>
<comment type="function">
    <text evidence="8">Catalyzes the stereoinversion of LL-2,6-diaminopimelate (L,L-DAP) to meso-diaminopimelate (meso-DAP), a precursor of L-lysine and an essential component of the bacterial peptidoglycan.</text>
</comment>
<sequence length="268" mass="30055">MIIHKYNGCGNNFIVLDYEEGTDYSQFAEKWCGKDQFDTDGLIAVKTQPLEMIYYNKDGSRAPMCGNGIRCFARYVWEKNIVKSLQFDVQTLAGTISIEILEQEPFYCVAQMGTPDYSIKRLAVAQTNSDSIVDQTLIIDEEEVQLTCLFMGTIHTVVFVENAQAQLKKDLGEKICHHPMFKEKTNVNFVQLISGTEMLVRTYERGVGWTLACGTGCCAAYVVAKDHGYLSKDEVTVHLEQGALVITGDQQIQMMGPAVVEWSKELEG</sequence>
<comment type="similarity">
    <text evidence="2 8">Belongs to the diaminopimelate epimerase family.</text>
</comment>
<comment type="catalytic activity">
    <reaction evidence="7 8">
        <text>(2S,6S)-2,6-diaminopimelate = meso-2,6-diaminopimelate</text>
        <dbReference type="Rhea" id="RHEA:15393"/>
        <dbReference type="ChEBI" id="CHEBI:57609"/>
        <dbReference type="ChEBI" id="CHEBI:57791"/>
        <dbReference type="EC" id="5.1.1.7"/>
    </reaction>
</comment>
<dbReference type="AlphaFoldDB" id="A0A1V8YU54"/>
<dbReference type="EC" id="5.1.1.7" evidence="3 8"/>
<comment type="subunit">
    <text evidence="8">Homodimer.</text>
</comment>
<feature type="binding site" evidence="8">
    <location>
        <position position="186"/>
    </location>
    <ligand>
        <name>substrate</name>
    </ligand>
</feature>
<reference evidence="10 11" key="1">
    <citation type="journal article" date="2017" name="BMC Microbiol.">
        <title>Comparative genomics of Enterococcus spp. isolated from bovine feces.</title>
        <authorList>
            <person name="Beukers A.G."/>
            <person name="Zaheer R."/>
            <person name="Goji N."/>
            <person name="Amoako K.K."/>
            <person name="Chaves A.V."/>
            <person name="Ward M.P."/>
            <person name="McAllister T.A."/>
        </authorList>
    </citation>
    <scope>NUCLEOTIDE SEQUENCE [LARGE SCALE GENOMIC DNA]</scope>
    <source>
        <strain evidence="10 11">F1129D 143</strain>
    </source>
</reference>
<comment type="pathway">
    <text evidence="1 8">Amino-acid biosynthesis; L-lysine biosynthesis via DAP pathway; DL-2,6-diaminopimelate from LL-2,6-diaminopimelate: step 1/1.</text>
</comment>
<dbReference type="HAMAP" id="MF_00197">
    <property type="entry name" value="DAP_epimerase"/>
    <property type="match status" value="1"/>
</dbReference>
<dbReference type="InterPro" id="IPR018510">
    <property type="entry name" value="DAP_epimerase_AS"/>
</dbReference>
<dbReference type="Proteomes" id="UP000192477">
    <property type="component" value="Unassembled WGS sequence"/>
</dbReference>
<evidence type="ECO:0000256" key="1">
    <source>
        <dbReference type="ARBA" id="ARBA00005196"/>
    </source>
</evidence>
<feature type="active site" evidence="9">
    <location>
        <position position="65"/>
    </location>
</feature>
<comment type="caution">
    <text evidence="10">The sequence shown here is derived from an EMBL/GenBank/DDBJ whole genome shotgun (WGS) entry which is preliminary data.</text>
</comment>
<evidence type="ECO:0000256" key="8">
    <source>
        <dbReference type="HAMAP-Rule" id="MF_00197"/>
    </source>
</evidence>
<feature type="binding site" evidence="8">
    <location>
        <begin position="214"/>
        <end position="215"/>
    </location>
    <ligand>
        <name>substrate</name>
    </ligand>
</feature>
<dbReference type="Gene3D" id="3.10.310.10">
    <property type="entry name" value="Diaminopimelate Epimerase, Chain A, domain 1"/>
    <property type="match status" value="2"/>
</dbReference>
<dbReference type="SUPFAM" id="SSF54506">
    <property type="entry name" value="Diaminopimelate epimerase-like"/>
    <property type="match status" value="2"/>
</dbReference>
<gene>
    <name evidence="8" type="primary">dapF</name>
    <name evidence="10" type="ORF">BH747_05385</name>
</gene>
<feature type="binding site" evidence="8">
    <location>
        <position position="11"/>
    </location>
    <ligand>
        <name>substrate</name>
    </ligand>
</feature>
<keyword evidence="6 8" id="KW-0413">Isomerase</keyword>
<feature type="binding site" evidence="8">
    <location>
        <position position="56"/>
    </location>
    <ligand>
        <name>substrate</name>
    </ligand>
</feature>
<evidence type="ECO:0000256" key="7">
    <source>
        <dbReference type="ARBA" id="ARBA00051712"/>
    </source>
</evidence>
<feature type="binding site" evidence="8">
    <location>
        <begin position="204"/>
        <end position="205"/>
    </location>
    <ligand>
        <name>substrate</name>
    </ligand>
</feature>
<dbReference type="OrthoDB" id="9805408at2"/>
<comment type="caution">
    <text evidence="8">Lacks conserved residue(s) required for the propagation of feature annotation.</text>
</comment>
<dbReference type="GO" id="GO:0008837">
    <property type="term" value="F:diaminopimelate epimerase activity"/>
    <property type="evidence" value="ECO:0007669"/>
    <property type="project" value="UniProtKB-UniRule"/>
</dbReference>
<evidence type="ECO:0000256" key="2">
    <source>
        <dbReference type="ARBA" id="ARBA00010219"/>
    </source>
</evidence>
<comment type="subcellular location">
    <subcellularLocation>
        <location evidence="8">Cytoplasm</location>
    </subcellularLocation>
</comment>
<dbReference type="InterPro" id="IPR001653">
    <property type="entry name" value="DAP_epimerase_DapF"/>
</dbReference>
<evidence type="ECO:0000256" key="6">
    <source>
        <dbReference type="ARBA" id="ARBA00023235"/>
    </source>
</evidence>
<feature type="active site" description="Proton donor" evidence="8">
    <location>
        <position position="65"/>
    </location>
</feature>
<dbReference type="EMBL" id="MJEA01000004">
    <property type="protein sequence ID" value="OQO70458.1"/>
    <property type="molecule type" value="Genomic_DNA"/>
</dbReference>
<dbReference type="UniPathway" id="UPA00034">
    <property type="reaction ID" value="UER00025"/>
</dbReference>
<accession>A0A1V8YU54</accession>
<evidence type="ECO:0000256" key="9">
    <source>
        <dbReference type="PROSITE-ProRule" id="PRU10125"/>
    </source>
</evidence>
<keyword evidence="8" id="KW-0963">Cytoplasm</keyword>
<evidence type="ECO:0000313" key="10">
    <source>
        <dbReference type="EMBL" id="OQO70458.1"/>
    </source>
</evidence>
<feature type="active site" description="Proton acceptor" evidence="8">
    <location>
        <position position="213"/>
    </location>
</feature>